<dbReference type="InParanoid" id="W3XJR4"/>
<name>W3XJR4_PESFW</name>
<dbReference type="HOGENOM" id="CLU_006586_10_6_1"/>
<dbReference type="SUPFAM" id="SSF53474">
    <property type="entry name" value="alpha/beta-Hydrolases"/>
    <property type="match status" value="1"/>
</dbReference>
<dbReference type="PANTHER" id="PTHR43918:SF4">
    <property type="entry name" value="CARBOXYLIC ESTER HYDROLASE"/>
    <property type="match status" value="1"/>
</dbReference>
<dbReference type="eggNOG" id="KOG4389">
    <property type="taxonomic scope" value="Eukaryota"/>
</dbReference>
<feature type="domain" description="Carboxylesterase type B" evidence="4">
    <location>
        <begin position="41"/>
        <end position="542"/>
    </location>
</feature>
<feature type="chain" id="PRO_5005150208" description="Carboxylic ester hydrolase" evidence="3">
    <location>
        <begin position="20"/>
        <end position="567"/>
    </location>
</feature>
<reference evidence="6" key="1">
    <citation type="journal article" date="2015" name="BMC Genomics">
        <title>Genomic and transcriptomic analysis of the endophytic fungus Pestalotiopsis fici reveals its lifestyle and high potential for synthesis of natural products.</title>
        <authorList>
            <person name="Wang X."/>
            <person name="Zhang X."/>
            <person name="Liu L."/>
            <person name="Xiang M."/>
            <person name="Wang W."/>
            <person name="Sun X."/>
            <person name="Che Y."/>
            <person name="Guo L."/>
            <person name="Liu G."/>
            <person name="Guo L."/>
            <person name="Wang C."/>
            <person name="Yin W.B."/>
            <person name="Stadler M."/>
            <person name="Zhang X."/>
            <person name="Liu X."/>
        </authorList>
    </citation>
    <scope>NUCLEOTIDE SEQUENCE [LARGE SCALE GENOMIC DNA]</scope>
    <source>
        <strain evidence="6">W106-1 / CGMCC3.15140</strain>
    </source>
</reference>
<evidence type="ECO:0000256" key="3">
    <source>
        <dbReference type="RuleBase" id="RU361235"/>
    </source>
</evidence>
<dbReference type="InterPro" id="IPR019819">
    <property type="entry name" value="Carboxylesterase_B_CS"/>
</dbReference>
<dbReference type="GO" id="GO:0052689">
    <property type="term" value="F:carboxylic ester hydrolase activity"/>
    <property type="evidence" value="ECO:0007669"/>
    <property type="project" value="TreeGrafter"/>
</dbReference>
<evidence type="ECO:0000313" key="6">
    <source>
        <dbReference type="Proteomes" id="UP000030651"/>
    </source>
</evidence>
<gene>
    <name evidence="5" type="ORF">PFICI_00058</name>
</gene>
<proteinExistence type="inferred from homology"/>
<keyword evidence="6" id="KW-1185">Reference proteome</keyword>
<keyword evidence="2 3" id="KW-0378">Hydrolase</keyword>
<evidence type="ECO:0000259" key="4">
    <source>
        <dbReference type="Pfam" id="PF00135"/>
    </source>
</evidence>
<dbReference type="InterPro" id="IPR050654">
    <property type="entry name" value="AChE-related_enzymes"/>
</dbReference>
<dbReference type="InterPro" id="IPR029058">
    <property type="entry name" value="AB_hydrolase_fold"/>
</dbReference>
<dbReference type="PROSITE" id="PS00122">
    <property type="entry name" value="CARBOXYLESTERASE_B_1"/>
    <property type="match status" value="1"/>
</dbReference>
<dbReference type="OMA" id="FKAGHDY"/>
<accession>W3XJR4</accession>
<dbReference type="KEGG" id="pfy:PFICI_00058"/>
<sequence length="567" mass="61231">MPGFKSNFLLAALAGVSLASSSGHVSQSTKTGCSLPTAHLRNGTYIGVTDSVHDQEYFLGMPYAQPPTGSLRFAAPQPLKTSFSEPKYATQYGYACIGYGSDTTNLGTNVTSEDCLTINVVRPAGTQPGDDLPVGVWVHGGSYVMGSSRDTRYNLTWIVEQSVKEGKPIIAASINYRVSYWGFLFSEEMQNAGAGNVAFRDQRMALQWVQDNIQEFGGSAKDVTIWGESAGARSLGMQLVAHDGNHGSLFSRAILESGSPVAKFANATTWQSYFDALVSKTGCSSSTDALKCLRKLDWQVLNSFFNGSVSLGVTAPTLSAVVDGDFMSAQGAVLLNEGKFARVPLLLGNNFDEGTAYAKTGINTTEQFQSYLSSLGLSADQVSSVTDLYPDDPSVGIPASYPDRPAAYPYGLQYKRVAAFAGDYQQHAGRRHLAESYAGAGLSVYSYLWNVYVNGIAAIYGATHFQEVAFVFDNTDGLGYSTNPFAGKPETFKTLADLMSKMWVSFMNDCDPNLDASQDLQSVAWPRYTLDAPNNLVFDVNVTGLSYVSEDNYRKANIAYLLDSVFV</sequence>
<dbReference type="Proteomes" id="UP000030651">
    <property type="component" value="Unassembled WGS sequence"/>
</dbReference>
<comment type="similarity">
    <text evidence="1 3">Belongs to the type-B carboxylesterase/lipase family.</text>
</comment>
<dbReference type="InterPro" id="IPR019826">
    <property type="entry name" value="Carboxylesterase_B_AS"/>
</dbReference>
<dbReference type="OrthoDB" id="408631at2759"/>
<dbReference type="EMBL" id="KI912109">
    <property type="protein sequence ID" value="ETS86230.1"/>
    <property type="molecule type" value="Genomic_DNA"/>
</dbReference>
<evidence type="ECO:0000313" key="5">
    <source>
        <dbReference type="EMBL" id="ETS86230.1"/>
    </source>
</evidence>
<organism evidence="5 6">
    <name type="scientific">Pestalotiopsis fici (strain W106-1 / CGMCC3.15140)</name>
    <dbReference type="NCBI Taxonomy" id="1229662"/>
    <lineage>
        <taxon>Eukaryota</taxon>
        <taxon>Fungi</taxon>
        <taxon>Dikarya</taxon>
        <taxon>Ascomycota</taxon>
        <taxon>Pezizomycotina</taxon>
        <taxon>Sordariomycetes</taxon>
        <taxon>Xylariomycetidae</taxon>
        <taxon>Amphisphaeriales</taxon>
        <taxon>Sporocadaceae</taxon>
        <taxon>Pestalotiopsis</taxon>
    </lineage>
</organism>
<dbReference type="EC" id="3.1.1.-" evidence="3"/>
<dbReference type="GeneID" id="19265071"/>
<dbReference type="Gene3D" id="3.40.50.1820">
    <property type="entry name" value="alpha/beta hydrolase"/>
    <property type="match status" value="1"/>
</dbReference>
<dbReference type="ESTHER" id="9pezi-w3xjr4">
    <property type="family name" value="Fungal_carboxylesterase_lipase"/>
</dbReference>
<dbReference type="InterPro" id="IPR002018">
    <property type="entry name" value="CarbesteraseB"/>
</dbReference>
<dbReference type="PANTHER" id="PTHR43918">
    <property type="entry name" value="ACETYLCHOLINESTERASE"/>
    <property type="match status" value="1"/>
</dbReference>
<evidence type="ECO:0000256" key="2">
    <source>
        <dbReference type="ARBA" id="ARBA00022801"/>
    </source>
</evidence>
<evidence type="ECO:0000256" key="1">
    <source>
        <dbReference type="ARBA" id="ARBA00005964"/>
    </source>
</evidence>
<feature type="signal peptide" evidence="3">
    <location>
        <begin position="1"/>
        <end position="19"/>
    </location>
</feature>
<dbReference type="STRING" id="1229662.W3XJR4"/>
<dbReference type="AlphaFoldDB" id="W3XJR4"/>
<dbReference type="PROSITE" id="PS00941">
    <property type="entry name" value="CARBOXYLESTERASE_B_2"/>
    <property type="match status" value="1"/>
</dbReference>
<dbReference type="Pfam" id="PF00135">
    <property type="entry name" value="COesterase"/>
    <property type="match status" value="1"/>
</dbReference>
<dbReference type="RefSeq" id="XP_007826830.1">
    <property type="nucleotide sequence ID" value="XM_007828639.1"/>
</dbReference>
<protein>
    <recommendedName>
        <fullName evidence="3">Carboxylic ester hydrolase</fullName>
        <ecNumber evidence="3">3.1.1.-</ecNumber>
    </recommendedName>
</protein>
<keyword evidence="3" id="KW-0732">Signal</keyword>